<dbReference type="OrthoDB" id="3598835at2759"/>
<accession>A0A2S4PII3</accession>
<gene>
    <name evidence="2" type="ORF">EPUL_006143</name>
</gene>
<protein>
    <submittedName>
        <fullName evidence="2">Uncharacterized protein</fullName>
    </submittedName>
</protein>
<feature type="non-terminal residue" evidence="2">
    <location>
        <position position="414"/>
    </location>
</feature>
<dbReference type="AlphaFoldDB" id="A0A2S4PII3"/>
<proteinExistence type="predicted"/>
<dbReference type="STRING" id="225359.A0A2S4PII3"/>
<name>A0A2S4PII3_9PEZI</name>
<reference evidence="2 3" key="1">
    <citation type="submission" date="2017-10" db="EMBL/GenBank/DDBJ databases">
        <title>Development of genomic resources for the powdery mildew, Erysiphe pulchra.</title>
        <authorList>
            <person name="Wadl P.A."/>
            <person name="Mack B.M."/>
            <person name="Moore G."/>
            <person name="Beltz S.B."/>
        </authorList>
    </citation>
    <scope>NUCLEOTIDE SEQUENCE [LARGE SCALE GENOMIC DNA]</scope>
    <source>
        <strain evidence="2">Cflorida</strain>
    </source>
</reference>
<organism evidence="2 3">
    <name type="scientific">Erysiphe pulchra</name>
    <dbReference type="NCBI Taxonomy" id="225359"/>
    <lineage>
        <taxon>Eukaryota</taxon>
        <taxon>Fungi</taxon>
        <taxon>Dikarya</taxon>
        <taxon>Ascomycota</taxon>
        <taxon>Pezizomycotina</taxon>
        <taxon>Leotiomycetes</taxon>
        <taxon>Erysiphales</taxon>
        <taxon>Erysiphaceae</taxon>
        <taxon>Erysiphe</taxon>
    </lineage>
</organism>
<feature type="compositionally biased region" description="Polar residues" evidence="1">
    <location>
        <begin position="105"/>
        <end position="125"/>
    </location>
</feature>
<sequence length="414" mass="47152">MSKSKTSLTSHKAYLRPSKTQKLTQKLHKEPLNHFSSEIWDKIPKIHLTKNALKELDRRNKGLDTFEFFAHQHLEASPGLVENIRQLAREGGPDLTDLRGYPERSNLTMASGGNQSTRPSRGENWTTTSRGTKTTGPYSINFEEILIYGGIFPETYISPDIRAQRVPGNHEILIQKANEHRRMLASSIMTEDEYLVFRGTLLSRKSEEKVVSLIVPVLEGQFRISNQGFKDTRFVNLAPLVDETVEMPALVKGTPDRCYGAPFERLNERIRRELGRQVVPTKQPYGPIAPNFFLEIKGPEGHEIVANRQALYYGALGERGQISLRSWGHDGPVLDGTAHTISCTFIFGHLTFYSIHAAQCRTPGRQINYFIYVIDGFSLHLDYRRFKKAVAAYQNLQEYAEEMREESIRLANSR</sequence>
<evidence type="ECO:0000313" key="2">
    <source>
        <dbReference type="EMBL" id="POS81833.1"/>
    </source>
</evidence>
<dbReference type="Proteomes" id="UP000237438">
    <property type="component" value="Unassembled WGS sequence"/>
</dbReference>
<dbReference type="EMBL" id="PEDP01007029">
    <property type="protein sequence ID" value="POS81833.1"/>
    <property type="molecule type" value="Genomic_DNA"/>
</dbReference>
<evidence type="ECO:0000256" key="1">
    <source>
        <dbReference type="SAM" id="MobiDB-lite"/>
    </source>
</evidence>
<feature type="compositionally biased region" description="Basic and acidic residues" evidence="1">
    <location>
        <begin position="93"/>
        <end position="102"/>
    </location>
</feature>
<feature type="region of interest" description="Disordered" evidence="1">
    <location>
        <begin position="93"/>
        <end position="133"/>
    </location>
</feature>
<keyword evidence="3" id="KW-1185">Reference proteome</keyword>
<comment type="caution">
    <text evidence="2">The sequence shown here is derived from an EMBL/GenBank/DDBJ whole genome shotgun (WGS) entry which is preliminary data.</text>
</comment>
<evidence type="ECO:0000313" key="3">
    <source>
        <dbReference type="Proteomes" id="UP000237438"/>
    </source>
</evidence>